<dbReference type="InterPro" id="IPR050625">
    <property type="entry name" value="ParA/MinD_ATPase"/>
</dbReference>
<gene>
    <name evidence="2" type="ORF">QO034_05565</name>
</gene>
<dbReference type="PANTHER" id="PTHR43384:SF13">
    <property type="entry name" value="SLR0110 PROTEIN"/>
    <property type="match status" value="1"/>
</dbReference>
<sequence>MTDPISIILLSDSDAMNEAVGTAVAQLDGHTLKLCDGNLASVNGSAVQFLNAHDLLIFRVSDTQDAEVVRKLRGQVGGSGMLMALCDQDIPLSEARALKQAGVDEILPFPVARDELAEQIQRLATPRSMLPTIYTRPAGQPLGQIIGICPVRGGIGASTLAVNLADQLQDRTGFFRKRTRNRVAVVDLDLQFGSIATELDLPPSAGLYKMGRDKVKPDRTFLEQCLIRHDSGLEVLTAPDEFMPLDVFSGNQMTALIDTLRQEFDFVVVDLPRSLVDWLDAIVSACDRMLLVTDSTVPSIRQAYRLIDFFAQTRLEPPVEIVVGHEKKPLFKAGHHGEAEKVLGRALRYWLPHDPRHARIALDRGQLLSQAASGCALSKAIRAMSREILHETQAHTDERTRDAA</sequence>
<dbReference type="Proteomes" id="UP001227126">
    <property type="component" value="Unassembled WGS sequence"/>
</dbReference>
<evidence type="ECO:0000313" key="2">
    <source>
        <dbReference type="EMBL" id="MDK3072570.1"/>
    </source>
</evidence>
<name>A0ABT7FBY4_9RHOB</name>
<keyword evidence="3" id="KW-1185">Reference proteome</keyword>
<dbReference type="EMBL" id="JASNJE010000005">
    <property type="protein sequence ID" value="MDK3072570.1"/>
    <property type="molecule type" value="Genomic_DNA"/>
</dbReference>
<reference evidence="2 3" key="1">
    <citation type="submission" date="2023-05" db="EMBL/GenBank/DDBJ databases">
        <title>Sedimentitalea sp. nov. JM2-8.</title>
        <authorList>
            <person name="Huang J."/>
        </authorList>
    </citation>
    <scope>NUCLEOTIDE SEQUENCE [LARGE SCALE GENOMIC DNA]</scope>
    <source>
        <strain evidence="2 3">JM2-8</strain>
    </source>
</reference>
<dbReference type="PANTHER" id="PTHR43384">
    <property type="entry name" value="SEPTUM SITE-DETERMINING PROTEIN MIND HOMOLOG, CHLOROPLASTIC-RELATED"/>
    <property type="match status" value="1"/>
</dbReference>
<proteinExistence type="predicted"/>
<accession>A0ABT7FBY4</accession>
<comment type="caution">
    <text evidence="2">The sequence shown here is derived from an EMBL/GenBank/DDBJ whole genome shotgun (WGS) entry which is preliminary data.</text>
</comment>
<dbReference type="RefSeq" id="WP_284484513.1">
    <property type="nucleotide sequence ID" value="NZ_JASNJE010000005.1"/>
</dbReference>
<dbReference type="InterPro" id="IPR025669">
    <property type="entry name" value="AAA_dom"/>
</dbReference>
<evidence type="ECO:0000313" key="3">
    <source>
        <dbReference type="Proteomes" id="UP001227126"/>
    </source>
</evidence>
<dbReference type="InterPro" id="IPR027417">
    <property type="entry name" value="P-loop_NTPase"/>
</dbReference>
<dbReference type="Gene3D" id="3.40.50.300">
    <property type="entry name" value="P-loop containing nucleotide triphosphate hydrolases"/>
    <property type="match status" value="1"/>
</dbReference>
<dbReference type="SUPFAM" id="SSF52540">
    <property type="entry name" value="P-loop containing nucleoside triphosphate hydrolases"/>
    <property type="match status" value="1"/>
</dbReference>
<evidence type="ECO:0000259" key="1">
    <source>
        <dbReference type="Pfam" id="PF13614"/>
    </source>
</evidence>
<dbReference type="Pfam" id="PF13614">
    <property type="entry name" value="AAA_31"/>
    <property type="match status" value="1"/>
</dbReference>
<protein>
    <submittedName>
        <fullName evidence="2">AAA family ATPase</fullName>
    </submittedName>
</protein>
<feature type="domain" description="AAA" evidence="1">
    <location>
        <begin position="144"/>
        <end position="310"/>
    </location>
</feature>
<organism evidence="2 3">
    <name type="scientific">Sedimentitalea xiamensis</name>
    <dbReference type="NCBI Taxonomy" id="3050037"/>
    <lineage>
        <taxon>Bacteria</taxon>
        <taxon>Pseudomonadati</taxon>
        <taxon>Pseudomonadota</taxon>
        <taxon>Alphaproteobacteria</taxon>
        <taxon>Rhodobacterales</taxon>
        <taxon>Paracoccaceae</taxon>
        <taxon>Sedimentitalea</taxon>
    </lineage>
</organism>